<evidence type="ECO:0000256" key="7">
    <source>
        <dbReference type="RuleBase" id="RU363032"/>
    </source>
</evidence>
<comment type="caution">
    <text evidence="10">The sequence shown here is derived from an EMBL/GenBank/DDBJ whole genome shotgun (WGS) entry which is preliminary data.</text>
</comment>
<dbReference type="InterPro" id="IPR051393">
    <property type="entry name" value="ABC_transporter_permease"/>
</dbReference>
<evidence type="ECO:0000256" key="2">
    <source>
        <dbReference type="ARBA" id="ARBA00022448"/>
    </source>
</evidence>
<dbReference type="SUPFAM" id="SSF161098">
    <property type="entry name" value="MetI-like"/>
    <property type="match status" value="1"/>
</dbReference>
<keyword evidence="2 7" id="KW-0813">Transport</keyword>
<comment type="similarity">
    <text evidence="7">Belongs to the binding-protein-dependent transport system permease family.</text>
</comment>
<feature type="transmembrane region" description="Helical" evidence="7">
    <location>
        <begin position="253"/>
        <end position="273"/>
    </location>
</feature>
<feature type="region of interest" description="Disordered" evidence="8">
    <location>
        <begin position="1"/>
        <end position="28"/>
    </location>
</feature>
<protein>
    <submittedName>
        <fullName evidence="10">Sugar ABC transporter permease</fullName>
    </submittedName>
</protein>
<keyword evidence="4 7" id="KW-0812">Transmembrane</keyword>
<name>A0A6N9YPL4_9ACTN</name>
<evidence type="ECO:0000256" key="6">
    <source>
        <dbReference type="ARBA" id="ARBA00023136"/>
    </source>
</evidence>
<evidence type="ECO:0000313" key="11">
    <source>
        <dbReference type="Proteomes" id="UP000469185"/>
    </source>
</evidence>
<feature type="transmembrane region" description="Helical" evidence="7">
    <location>
        <begin position="285"/>
        <end position="305"/>
    </location>
</feature>
<dbReference type="CDD" id="cd06261">
    <property type="entry name" value="TM_PBP2"/>
    <property type="match status" value="1"/>
</dbReference>
<accession>A0A6N9YPL4</accession>
<evidence type="ECO:0000313" key="10">
    <source>
        <dbReference type="EMBL" id="NED96875.1"/>
    </source>
</evidence>
<feature type="transmembrane region" description="Helical" evidence="7">
    <location>
        <begin position="94"/>
        <end position="116"/>
    </location>
</feature>
<sequence length="312" mass="33980">MTTTATRPRTPGAGTPTRMSSRRGGARGGRRGYWLVVPALTLYTAFLLWPIGQTAWLSLTDWNGLTASPTWVGMENYRRLAGDARFFASLGNNLLWVVGSWLAQGLGLLLAAMLSVSWIRGRTLFRTLFFIPATMALVIVGIAWDQIYQPNTGLLNAALDAIGLEILTRGWLSDSGTAMGAVIATANWTYYGFAMVILLGGMQAIDPHLYEAASLDGASAWQRFRHVTVPGIRNQITLLVVVSFINTLKTFDLVYVMTSGGPGHATEVVAYYIYALAFVTGRPGYAAAAAVVLTVIILIITAIFLRVRERER</sequence>
<evidence type="ECO:0000259" key="9">
    <source>
        <dbReference type="PROSITE" id="PS50928"/>
    </source>
</evidence>
<gene>
    <name evidence="10" type="ORF">G1H11_16335</name>
</gene>
<feature type="transmembrane region" description="Helical" evidence="7">
    <location>
        <begin position="32"/>
        <end position="52"/>
    </location>
</feature>
<keyword evidence="6 7" id="KW-0472">Membrane</keyword>
<keyword evidence="5 7" id="KW-1133">Transmembrane helix</keyword>
<reference evidence="10 11" key="1">
    <citation type="submission" date="2020-02" db="EMBL/GenBank/DDBJ databases">
        <authorList>
            <person name="Li X.-J."/>
            <person name="Feng X.-M."/>
        </authorList>
    </citation>
    <scope>NUCLEOTIDE SEQUENCE [LARGE SCALE GENOMIC DNA]</scope>
    <source>
        <strain evidence="10 11">CGMCC 4.7225</strain>
    </source>
</reference>
<dbReference type="PANTHER" id="PTHR30193:SF37">
    <property type="entry name" value="INNER MEMBRANE ABC TRANSPORTER PERMEASE PROTEIN YCJO"/>
    <property type="match status" value="1"/>
</dbReference>
<keyword evidence="11" id="KW-1185">Reference proteome</keyword>
<evidence type="ECO:0000256" key="4">
    <source>
        <dbReference type="ARBA" id="ARBA00022692"/>
    </source>
</evidence>
<dbReference type="InterPro" id="IPR000515">
    <property type="entry name" value="MetI-like"/>
</dbReference>
<evidence type="ECO:0000256" key="3">
    <source>
        <dbReference type="ARBA" id="ARBA00022475"/>
    </source>
</evidence>
<evidence type="ECO:0000256" key="8">
    <source>
        <dbReference type="SAM" id="MobiDB-lite"/>
    </source>
</evidence>
<evidence type="ECO:0000256" key="1">
    <source>
        <dbReference type="ARBA" id="ARBA00004651"/>
    </source>
</evidence>
<dbReference type="GO" id="GO:0055085">
    <property type="term" value="P:transmembrane transport"/>
    <property type="evidence" value="ECO:0007669"/>
    <property type="project" value="InterPro"/>
</dbReference>
<dbReference type="PANTHER" id="PTHR30193">
    <property type="entry name" value="ABC TRANSPORTER PERMEASE PROTEIN"/>
    <property type="match status" value="1"/>
</dbReference>
<evidence type="ECO:0000256" key="5">
    <source>
        <dbReference type="ARBA" id="ARBA00022989"/>
    </source>
</evidence>
<organism evidence="10 11">
    <name type="scientific">Phytoactinopolyspora alkaliphila</name>
    <dbReference type="NCBI Taxonomy" id="1783498"/>
    <lineage>
        <taxon>Bacteria</taxon>
        <taxon>Bacillati</taxon>
        <taxon>Actinomycetota</taxon>
        <taxon>Actinomycetes</taxon>
        <taxon>Jiangellales</taxon>
        <taxon>Jiangellaceae</taxon>
        <taxon>Phytoactinopolyspora</taxon>
    </lineage>
</organism>
<dbReference type="Gene3D" id="1.10.3720.10">
    <property type="entry name" value="MetI-like"/>
    <property type="match status" value="1"/>
</dbReference>
<dbReference type="InterPro" id="IPR035906">
    <property type="entry name" value="MetI-like_sf"/>
</dbReference>
<feature type="compositionally biased region" description="Low complexity" evidence="8">
    <location>
        <begin position="1"/>
        <end position="18"/>
    </location>
</feature>
<feature type="domain" description="ABC transmembrane type-1" evidence="9">
    <location>
        <begin position="89"/>
        <end position="304"/>
    </location>
</feature>
<dbReference type="AlphaFoldDB" id="A0A6N9YPL4"/>
<keyword evidence="3" id="KW-1003">Cell membrane</keyword>
<proteinExistence type="inferred from homology"/>
<feature type="transmembrane region" description="Helical" evidence="7">
    <location>
        <begin position="178"/>
        <end position="199"/>
    </location>
</feature>
<dbReference type="RefSeq" id="WP_163819651.1">
    <property type="nucleotide sequence ID" value="NZ_JAAGOB010000008.1"/>
</dbReference>
<dbReference type="PROSITE" id="PS50928">
    <property type="entry name" value="ABC_TM1"/>
    <property type="match status" value="1"/>
</dbReference>
<dbReference type="Pfam" id="PF00528">
    <property type="entry name" value="BPD_transp_1"/>
    <property type="match status" value="1"/>
</dbReference>
<comment type="subcellular location">
    <subcellularLocation>
        <location evidence="1 7">Cell membrane</location>
        <topology evidence="1 7">Multi-pass membrane protein</topology>
    </subcellularLocation>
</comment>
<dbReference type="Proteomes" id="UP000469185">
    <property type="component" value="Unassembled WGS sequence"/>
</dbReference>
<dbReference type="GO" id="GO:0005886">
    <property type="term" value="C:plasma membrane"/>
    <property type="evidence" value="ECO:0007669"/>
    <property type="project" value="UniProtKB-SubCell"/>
</dbReference>
<dbReference type="EMBL" id="JAAGOB010000008">
    <property type="protein sequence ID" value="NED96875.1"/>
    <property type="molecule type" value="Genomic_DNA"/>
</dbReference>
<feature type="transmembrane region" description="Helical" evidence="7">
    <location>
        <begin position="123"/>
        <end position="144"/>
    </location>
</feature>